<comment type="caution">
    <text evidence="1">The sequence shown here is derived from an EMBL/GenBank/DDBJ whole genome shotgun (WGS) entry which is preliminary data.</text>
</comment>
<organism evidence="1 2">
    <name type="scientific">Paenibacillus monticola</name>
    <dbReference type="NCBI Taxonomy" id="2666075"/>
    <lineage>
        <taxon>Bacteria</taxon>
        <taxon>Bacillati</taxon>
        <taxon>Bacillota</taxon>
        <taxon>Bacilli</taxon>
        <taxon>Bacillales</taxon>
        <taxon>Paenibacillaceae</taxon>
        <taxon>Paenibacillus</taxon>
    </lineage>
</organism>
<dbReference type="PANTHER" id="PTHR43801">
    <property type="entry name" value="NUCLEOTIDE-BINDING PROTEIN-RELATED"/>
    <property type="match status" value="1"/>
</dbReference>
<gene>
    <name evidence="1" type="ORF">GJB61_18980</name>
</gene>
<accession>A0A7X2H7R3</accession>
<name>A0A7X2H7R3_9BACL</name>
<dbReference type="Pfam" id="PF01976">
    <property type="entry name" value="DUF116"/>
    <property type="match status" value="1"/>
</dbReference>
<dbReference type="InterPro" id="IPR002829">
    <property type="entry name" value="DUF116"/>
</dbReference>
<proteinExistence type="predicted"/>
<protein>
    <submittedName>
        <fullName evidence="1">DUF116 domain-containing protein</fullName>
    </submittedName>
</protein>
<evidence type="ECO:0000313" key="2">
    <source>
        <dbReference type="Proteomes" id="UP000463051"/>
    </source>
</evidence>
<dbReference type="AlphaFoldDB" id="A0A7X2H7R3"/>
<evidence type="ECO:0000313" key="1">
    <source>
        <dbReference type="EMBL" id="MRN55066.1"/>
    </source>
</evidence>
<dbReference type="PANTHER" id="PTHR43801:SF1">
    <property type="entry name" value="POLYPRENYL SYNTHETASE"/>
    <property type="match status" value="1"/>
</dbReference>
<dbReference type="Proteomes" id="UP000463051">
    <property type="component" value="Unassembled WGS sequence"/>
</dbReference>
<sequence length="390" mass="44554">MSEGVKETVTYSLYGNGTETDSYYVDVASFTDEYMERIRKEQSIEEFNHYLAEKELEPMDSAVYGLEFLMIGVLWKVYGRRAAAGSMYVGKLLSSVYSLRSRSTIARSAIDRLKGIAGTTILARNRQHECTIDLKQFGRLLGWLQASGEFEQESKRLAIWFGYLTANTPRESQNKLLRAVRHANWFEQRSEERLGCYTLRVDAYIENNLERLTWKENRIFCSRKRVEYHLNMVGAEIMNRAFHDSFAATKEKRVFLPVCMRNKSGEVCKAVKEGEGYLCKSCSKDCQVNMITAMAKEYDCKVLIIPHASTAFGHQRVREGEVGIVGIACVLNLISGGYKAREMGYQPQCVLLHNSGCIQHWHPTGIKTSIDLDRLKDILNMLPLQVDKQI</sequence>
<dbReference type="EMBL" id="WJXB01000007">
    <property type="protein sequence ID" value="MRN55066.1"/>
    <property type="molecule type" value="Genomic_DNA"/>
</dbReference>
<dbReference type="RefSeq" id="WP_154120574.1">
    <property type="nucleotide sequence ID" value="NZ_WJXB01000007.1"/>
</dbReference>
<reference evidence="1 2" key="1">
    <citation type="submission" date="2019-11" db="EMBL/GenBank/DDBJ databases">
        <title>Paenibacillus monticola sp. nov., a novel PGPR strain isolated from mountain sample in China.</title>
        <authorList>
            <person name="Zhao Q."/>
            <person name="Li H.-P."/>
            <person name="Zhang J.-L."/>
        </authorList>
    </citation>
    <scope>NUCLEOTIDE SEQUENCE [LARGE SCALE GENOMIC DNA]</scope>
    <source>
        <strain evidence="1 2">LC-T2</strain>
    </source>
</reference>
<keyword evidence="2" id="KW-1185">Reference proteome</keyword>